<keyword evidence="3" id="KW-1185">Reference proteome</keyword>
<reference evidence="2 3" key="1">
    <citation type="submission" date="2016-02" db="EMBL/GenBank/DDBJ databases">
        <title>Complete Genome of H5569, the type strain of the newly described species Haematospirillium jordaniae.</title>
        <authorList>
            <person name="Nicholson A.C."/>
            <person name="Humrighouse B.W."/>
            <person name="Loparov V."/>
            <person name="McQuiston J.R."/>
        </authorList>
    </citation>
    <scope>NUCLEOTIDE SEQUENCE [LARGE SCALE GENOMIC DNA]</scope>
    <source>
        <strain evidence="2 3">H5569</strain>
    </source>
</reference>
<keyword evidence="1" id="KW-0812">Transmembrane</keyword>
<dbReference type="RefSeq" id="WP_066134536.1">
    <property type="nucleotide sequence ID" value="NZ_CP014525.1"/>
</dbReference>
<dbReference type="OrthoDB" id="8449338at2"/>
<organism evidence="2 3">
    <name type="scientific">Haematospirillum jordaniae</name>
    <dbReference type="NCBI Taxonomy" id="1549855"/>
    <lineage>
        <taxon>Bacteria</taxon>
        <taxon>Pseudomonadati</taxon>
        <taxon>Pseudomonadota</taxon>
        <taxon>Alphaproteobacteria</taxon>
        <taxon>Rhodospirillales</taxon>
        <taxon>Novispirillaceae</taxon>
        <taxon>Haematospirillum</taxon>
    </lineage>
</organism>
<evidence type="ECO:0000313" key="3">
    <source>
        <dbReference type="Proteomes" id="UP000076066"/>
    </source>
</evidence>
<dbReference type="KEGG" id="hjo:AY555_05655"/>
<dbReference type="GeneID" id="53316638"/>
<accession>A0A143DDB9</accession>
<dbReference type="STRING" id="1549855.AY555_05655"/>
<evidence type="ECO:0000256" key="1">
    <source>
        <dbReference type="SAM" id="Phobius"/>
    </source>
</evidence>
<gene>
    <name evidence="2" type="ORF">AY555_05655</name>
</gene>
<name>A0A143DDB9_9PROT</name>
<feature type="transmembrane region" description="Helical" evidence="1">
    <location>
        <begin position="12"/>
        <end position="29"/>
    </location>
</feature>
<protein>
    <submittedName>
        <fullName evidence="2">Uncharacterized protein</fullName>
    </submittedName>
</protein>
<dbReference type="EMBL" id="CP014525">
    <property type="protein sequence ID" value="AMW34751.1"/>
    <property type="molecule type" value="Genomic_DNA"/>
</dbReference>
<keyword evidence="1" id="KW-0472">Membrane</keyword>
<sequence>MSIPWTVDLMWWVTGVELPALGGLLWLLWRTRQDTETRTGAVREALADYKLEVARTHVSMATLKDVENRLRAHLERIELKLDAVQVRSLGRGAAPWSG</sequence>
<dbReference type="AlphaFoldDB" id="A0A143DDB9"/>
<evidence type="ECO:0000313" key="2">
    <source>
        <dbReference type="EMBL" id="AMW34751.1"/>
    </source>
</evidence>
<dbReference type="Proteomes" id="UP000076066">
    <property type="component" value="Chromosome"/>
</dbReference>
<proteinExistence type="predicted"/>
<keyword evidence="1" id="KW-1133">Transmembrane helix</keyword>